<proteinExistence type="predicted"/>
<dbReference type="PIRSF" id="PIRSF028451">
    <property type="entry name" value="UCP028451"/>
    <property type="match status" value="1"/>
</dbReference>
<gene>
    <name evidence="1" type="ORF">GO495_18605</name>
</gene>
<dbReference type="OrthoDB" id="9794241at2"/>
<accession>A0A6N8JBK8</accession>
<protein>
    <submittedName>
        <fullName evidence="1">TIGR02453 family protein</fullName>
    </submittedName>
</protein>
<dbReference type="PANTHER" id="PTHR36452">
    <property type="entry name" value="CHROMOSOME 12, WHOLE GENOME SHOTGUN SEQUENCE"/>
    <property type="match status" value="1"/>
</dbReference>
<organism evidence="1 2">
    <name type="scientific">Chitinophaga oryziterrae</name>
    <dbReference type="NCBI Taxonomy" id="1031224"/>
    <lineage>
        <taxon>Bacteria</taxon>
        <taxon>Pseudomonadati</taxon>
        <taxon>Bacteroidota</taxon>
        <taxon>Chitinophagia</taxon>
        <taxon>Chitinophagales</taxon>
        <taxon>Chitinophagaceae</taxon>
        <taxon>Chitinophaga</taxon>
    </lineage>
</organism>
<dbReference type="Pfam" id="PF09365">
    <property type="entry name" value="DUF2461"/>
    <property type="match status" value="1"/>
</dbReference>
<dbReference type="NCBIfam" id="TIGR02453">
    <property type="entry name" value="TIGR02453 family protein"/>
    <property type="match status" value="1"/>
</dbReference>
<name>A0A6N8JBK8_9BACT</name>
<keyword evidence="2" id="KW-1185">Reference proteome</keyword>
<dbReference type="RefSeq" id="WP_157301230.1">
    <property type="nucleotide sequence ID" value="NZ_BAAAZB010000002.1"/>
</dbReference>
<reference evidence="1 2" key="1">
    <citation type="submission" date="2019-12" db="EMBL/GenBank/DDBJ databases">
        <title>The draft genomic sequence of strain Chitinophaga oryziterrae JCM 16595.</title>
        <authorList>
            <person name="Zhang X."/>
        </authorList>
    </citation>
    <scope>NUCLEOTIDE SEQUENCE [LARGE SCALE GENOMIC DNA]</scope>
    <source>
        <strain evidence="1 2">JCM 16595</strain>
    </source>
</reference>
<dbReference type="PANTHER" id="PTHR36452:SF1">
    <property type="entry name" value="DUF2461 DOMAIN-CONTAINING PROTEIN"/>
    <property type="match status" value="1"/>
</dbReference>
<dbReference type="InterPro" id="IPR012808">
    <property type="entry name" value="CHP02453"/>
</dbReference>
<evidence type="ECO:0000313" key="1">
    <source>
        <dbReference type="EMBL" id="MVT42610.1"/>
    </source>
</evidence>
<dbReference type="InterPro" id="IPR015996">
    <property type="entry name" value="UCP028451"/>
</dbReference>
<evidence type="ECO:0000313" key="2">
    <source>
        <dbReference type="Proteomes" id="UP000468388"/>
    </source>
</evidence>
<sequence>MLQPPTLKFLKSLSKNNNKPWFEEHKLDYQEAKADFESVVQQILDGLFKQDAALIGLQVKDCTFRIYKDVRFSKDKTPYKTNMGAAFAPGGRKTPRPGYYFHLEPGGNSFAGGGLWMPEAAVLKKVRQEIDYNFEEFQRIISNKEFIRYFGKIEGESLKTVPQGYLPDNPAIAYLKLKSFTVWHHLTDDVAIQPALVREILKIFAVMQPFIKFLDRALDVTE</sequence>
<dbReference type="EMBL" id="WRXO01000005">
    <property type="protein sequence ID" value="MVT42610.1"/>
    <property type="molecule type" value="Genomic_DNA"/>
</dbReference>
<comment type="caution">
    <text evidence="1">The sequence shown here is derived from an EMBL/GenBank/DDBJ whole genome shotgun (WGS) entry which is preliminary data.</text>
</comment>
<dbReference type="Proteomes" id="UP000468388">
    <property type="component" value="Unassembled WGS sequence"/>
</dbReference>
<dbReference type="AlphaFoldDB" id="A0A6N8JBK8"/>